<dbReference type="PANTHER" id="PTHR47086">
    <property type="entry name" value="BTB DOMAIN-CONTAINING PROTEIN"/>
    <property type="match status" value="1"/>
</dbReference>
<name>A0A0X3PGT9_SCHSO</name>
<dbReference type="PANTHER" id="PTHR47086:SF4">
    <property type="entry name" value="BTB DOMAIN-CONTAINING PROTEIN"/>
    <property type="match status" value="1"/>
</dbReference>
<proteinExistence type="predicted"/>
<accession>A0A0X3PGT9</accession>
<organism evidence="1">
    <name type="scientific">Schistocephalus solidus</name>
    <name type="common">Tapeworm</name>
    <dbReference type="NCBI Taxonomy" id="70667"/>
    <lineage>
        <taxon>Eukaryota</taxon>
        <taxon>Metazoa</taxon>
        <taxon>Spiralia</taxon>
        <taxon>Lophotrochozoa</taxon>
        <taxon>Platyhelminthes</taxon>
        <taxon>Cestoda</taxon>
        <taxon>Eucestoda</taxon>
        <taxon>Diphyllobothriidea</taxon>
        <taxon>Diphyllobothriidae</taxon>
        <taxon>Schistocephalus</taxon>
    </lineage>
</organism>
<sequence>MSAPNSLLLKFNEYLYGHDFHSLFDLEMAVKKFSQDTGYYYKPRSSHKYPDESKYAEKFVYASRKYACILAPVKGRVGCDSFFNVVHRRRGERIIVTSFKLEHNHDLLSTEHYNLTEVPLEYKLKGFSAPSPSPTGAQMQAEFLRLQFKRIMQEGVFNSCKELFAKVRAYEVVSNTQYRRSHSMKLPMTDPAYNSLKYKYLYFSCLHGGHFYGHNSKNISRSAKSGCQARFTVVESGGRLRVRALCMEHNHPCSYKLMVAHTHRAPLTRRIH</sequence>
<reference evidence="1" key="1">
    <citation type="submission" date="2016-01" db="EMBL/GenBank/DDBJ databases">
        <title>Reference transcriptome for the parasite Schistocephalus solidus: insights into the molecular evolution of parasitism.</title>
        <authorList>
            <person name="Hebert F.O."/>
            <person name="Grambauer S."/>
            <person name="Barber I."/>
            <person name="Landry C.R."/>
            <person name="Aubin-Horth N."/>
        </authorList>
    </citation>
    <scope>NUCLEOTIDE SEQUENCE</scope>
</reference>
<dbReference type="AlphaFoldDB" id="A0A0X3PGT9"/>
<protein>
    <recommendedName>
        <fullName evidence="2">FAR1 domain-containing protein</fullName>
    </recommendedName>
</protein>
<gene>
    <name evidence="1" type="ORF">TR159393</name>
</gene>
<dbReference type="InterPro" id="IPR040854">
    <property type="entry name" value="ZSWIM9"/>
</dbReference>
<evidence type="ECO:0008006" key="2">
    <source>
        <dbReference type="Google" id="ProtNLM"/>
    </source>
</evidence>
<evidence type="ECO:0000313" key="1">
    <source>
        <dbReference type="EMBL" id="JAP50530.1"/>
    </source>
</evidence>
<dbReference type="EMBL" id="GEEE01012695">
    <property type="protein sequence ID" value="JAP50530.1"/>
    <property type="molecule type" value="Transcribed_RNA"/>
</dbReference>